<sequence length="324" mass="33813">MSTLPQRYRRLAAASVALIALGAIGACASDGDGDASSSSRPDPMATPAVEAEPAGGDADDLSDAADTLDSASPQLNSVASTGRDVKEETPVREAVIRTGTVAMRSPEVATARAQVQEILDAEQGEVSAEKATADTDGELTHVRLVARVPAARFAATMQALEKVGTNLSSRTNAKDVTTEVIDVRARVRAQEKSLARIESLLASAANLDQVIAIEGQLARRQADLDSLKSRLAWLNDRTSLSTITVNLRLEMKEEPPTGDEDQDGFLGGLQDGWDALGTGATAVATGVGAALPFLAVGGLIGVPVWLLVRHGRRSRQSTVEPAEG</sequence>
<dbReference type="PROSITE" id="PS51257">
    <property type="entry name" value="PROKAR_LIPOPROTEIN"/>
    <property type="match status" value="1"/>
</dbReference>
<evidence type="ECO:0000313" key="5">
    <source>
        <dbReference type="EMBL" id="GAA1112223.1"/>
    </source>
</evidence>
<gene>
    <name evidence="5" type="ORF">GCM10009668_37240</name>
</gene>
<feature type="region of interest" description="Disordered" evidence="1">
    <location>
        <begin position="29"/>
        <end position="88"/>
    </location>
</feature>
<keyword evidence="2" id="KW-0472">Membrane</keyword>
<feature type="chain" id="PRO_5047200694" evidence="3">
    <location>
        <begin position="29"/>
        <end position="324"/>
    </location>
</feature>
<keyword evidence="2" id="KW-0812">Transmembrane</keyword>
<accession>A0ABN1U3B0</accession>
<keyword evidence="3" id="KW-0732">Signal</keyword>
<dbReference type="Proteomes" id="UP001501581">
    <property type="component" value="Unassembled WGS sequence"/>
</dbReference>
<keyword evidence="6" id="KW-1185">Reference proteome</keyword>
<evidence type="ECO:0000313" key="6">
    <source>
        <dbReference type="Proteomes" id="UP001501581"/>
    </source>
</evidence>
<dbReference type="InterPro" id="IPR025645">
    <property type="entry name" value="DUF4349"/>
</dbReference>
<name>A0ABN1U3B0_9ACTN</name>
<feature type="transmembrane region" description="Helical" evidence="2">
    <location>
        <begin position="289"/>
        <end position="308"/>
    </location>
</feature>
<dbReference type="EMBL" id="BAAALG010000013">
    <property type="protein sequence ID" value="GAA1112223.1"/>
    <property type="molecule type" value="Genomic_DNA"/>
</dbReference>
<feature type="compositionally biased region" description="Low complexity" evidence="1">
    <location>
        <begin position="29"/>
        <end position="39"/>
    </location>
</feature>
<keyword evidence="2" id="KW-1133">Transmembrane helix</keyword>
<evidence type="ECO:0000259" key="4">
    <source>
        <dbReference type="Pfam" id="PF14257"/>
    </source>
</evidence>
<reference evidence="5 6" key="1">
    <citation type="journal article" date="2019" name="Int. J. Syst. Evol. Microbiol.">
        <title>The Global Catalogue of Microorganisms (GCM) 10K type strain sequencing project: providing services to taxonomists for standard genome sequencing and annotation.</title>
        <authorList>
            <consortium name="The Broad Institute Genomics Platform"/>
            <consortium name="The Broad Institute Genome Sequencing Center for Infectious Disease"/>
            <person name="Wu L."/>
            <person name="Ma J."/>
        </authorList>
    </citation>
    <scope>NUCLEOTIDE SEQUENCE [LARGE SCALE GENOMIC DNA]</scope>
    <source>
        <strain evidence="5 6">JCM 13008</strain>
    </source>
</reference>
<feature type="domain" description="DUF4349" evidence="4">
    <location>
        <begin position="94"/>
        <end position="305"/>
    </location>
</feature>
<organism evidence="5 6">
    <name type="scientific">Nocardioides dubius</name>
    <dbReference type="NCBI Taxonomy" id="317019"/>
    <lineage>
        <taxon>Bacteria</taxon>
        <taxon>Bacillati</taxon>
        <taxon>Actinomycetota</taxon>
        <taxon>Actinomycetes</taxon>
        <taxon>Propionibacteriales</taxon>
        <taxon>Nocardioidaceae</taxon>
        <taxon>Nocardioides</taxon>
    </lineage>
</organism>
<comment type="caution">
    <text evidence="5">The sequence shown here is derived from an EMBL/GenBank/DDBJ whole genome shotgun (WGS) entry which is preliminary data.</text>
</comment>
<feature type="signal peptide" evidence="3">
    <location>
        <begin position="1"/>
        <end position="28"/>
    </location>
</feature>
<evidence type="ECO:0000256" key="2">
    <source>
        <dbReference type="SAM" id="Phobius"/>
    </source>
</evidence>
<dbReference type="Pfam" id="PF14257">
    <property type="entry name" value="DUF4349"/>
    <property type="match status" value="1"/>
</dbReference>
<evidence type="ECO:0000256" key="3">
    <source>
        <dbReference type="SAM" id="SignalP"/>
    </source>
</evidence>
<dbReference type="RefSeq" id="WP_343996384.1">
    <property type="nucleotide sequence ID" value="NZ_BAAALG010000013.1"/>
</dbReference>
<proteinExistence type="predicted"/>
<evidence type="ECO:0000256" key="1">
    <source>
        <dbReference type="SAM" id="MobiDB-lite"/>
    </source>
</evidence>
<protein>
    <submittedName>
        <fullName evidence="5">DUF4349 domain-containing protein</fullName>
    </submittedName>
</protein>